<dbReference type="InterPro" id="IPR052342">
    <property type="entry name" value="MCH/BMMD"/>
</dbReference>
<evidence type="ECO:0000259" key="1">
    <source>
        <dbReference type="Pfam" id="PF01575"/>
    </source>
</evidence>
<name>A0A381SJE3_9ZZZZ</name>
<dbReference type="PANTHER" id="PTHR43664">
    <property type="entry name" value="MONOAMINE OXIDASE-RELATED"/>
    <property type="match status" value="1"/>
</dbReference>
<dbReference type="EMBL" id="UINC01002897">
    <property type="protein sequence ID" value="SVA01373.1"/>
    <property type="molecule type" value="Genomic_DNA"/>
</dbReference>
<sequence>MDKPAFPAPGEPKYFEDYPEGGVFELGSVVVDETESVEFARRYDPQCFHVDPVRAKKSIYGGLITSGWHTGSMMMRLIADNFLSDESSLGSAGIEKLSWPNPVRPGDTLSVRITILEARASRSRPDRGILVTRSESRNQQGELVMSCQAVNFMRRRPDPARS</sequence>
<dbReference type="SUPFAM" id="SSF54637">
    <property type="entry name" value="Thioesterase/thiol ester dehydrase-isomerase"/>
    <property type="match status" value="1"/>
</dbReference>
<dbReference type="Gene3D" id="3.10.129.10">
    <property type="entry name" value="Hotdog Thioesterase"/>
    <property type="match status" value="1"/>
</dbReference>
<dbReference type="Pfam" id="PF01575">
    <property type="entry name" value="MaoC_dehydratas"/>
    <property type="match status" value="1"/>
</dbReference>
<reference evidence="2" key="1">
    <citation type="submission" date="2018-05" db="EMBL/GenBank/DDBJ databases">
        <authorList>
            <person name="Lanie J.A."/>
            <person name="Ng W.-L."/>
            <person name="Kazmierczak K.M."/>
            <person name="Andrzejewski T.M."/>
            <person name="Davidsen T.M."/>
            <person name="Wayne K.J."/>
            <person name="Tettelin H."/>
            <person name="Glass J.I."/>
            <person name="Rusch D."/>
            <person name="Podicherti R."/>
            <person name="Tsui H.-C.T."/>
            <person name="Winkler M.E."/>
        </authorList>
    </citation>
    <scope>NUCLEOTIDE SEQUENCE</scope>
</reference>
<accession>A0A381SJE3</accession>
<evidence type="ECO:0000313" key="2">
    <source>
        <dbReference type="EMBL" id="SVA01373.1"/>
    </source>
</evidence>
<dbReference type="InterPro" id="IPR029069">
    <property type="entry name" value="HotDog_dom_sf"/>
</dbReference>
<dbReference type="PANTHER" id="PTHR43664:SF1">
    <property type="entry name" value="BETA-METHYLMALYL-COA DEHYDRATASE"/>
    <property type="match status" value="1"/>
</dbReference>
<protein>
    <recommendedName>
        <fullName evidence="1">MaoC-like domain-containing protein</fullName>
    </recommendedName>
</protein>
<gene>
    <name evidence="2" type="ORF">METZ01_LOCUS54227</name>
</gene>
<dbReference type="CDD" id="cd03454">
    <property type="entry name" value="YdeM"/>
    <property type="match status" value="1"/>
</dbReference>
<organism evidence="2">
    <name type="scientific">marine metagenome</name>
    <dbReference type="NCBI Taxonomy" id="408172"/>
    <lineage>
        <taxon>unclassified sequences</taxon>
        <taxon>metagenomes</taxon>
        <taxon>ecological metagenomes</taxon>
    </lineage>
</organism>
<feature type="domain" description="MaoC-like" evidence="1">
    <location>
        <begin position="29"/>
        <end position="122"/>
    </location>
</feature>
<proteinExistence type="predicted"/>
<dbReference type="AlphaFoldDB" id="A0A381SJE3"/>
<dbReference type="InterPro" id="IPR002539">
    <property type="entry name" value="MaoC-like_dom"/>
</dbReference>